<dbReference type="AlphaFoldDB" id="A0AAE3XJF0"/>
<evidence type="ECO:0000313" key="2">
    <source>
        <dbReference type="EMBL" id="MDR6237128.1"/>
    </source>
</evidence>
<reference evidence="2" key="1">
    <citation type="submission" date="2023-07" db="EMBL/GenBank/DDBJ databases">
        <title>Genomic Encyclopedia of Type Strains, Phase IV (KMG-IV): sequencing the most valuable type-strain genomes for metagenomic binning, comparative biology and taxonomic classification.</title>
        <authorList>
            <person name="Goeker M."/>
        </authorList>
    </citation>
    <scope>NUCLEOTIDE SEQUENCE</scope>
    <source>
        <strain evidence="2">DSM 26174</strain>
    </source>
</reference>
<evidence type="ECO:0000256" key="1">
    <source>
        <dbReference type="SAM" id="SignalP"/>
    </source>
</evidence>
<evidence type="ECO:0000313" key="3">
    <source>
        <dbReference type="Proteomes" id="UP001185092"/>
    </source>
</evidence>
<evidence type="ECO:0008006" key="4">
    <source>
        <dbReference type="Google" id="ProtNLM"/>
    </source>
</evidence>
<accession>A0AAE3XJF0</accession>
<proteinExistence type="predicted"/>
<name>A0AAE3XJF0_9BACT</name>
<keyword evidence="1" id="KW-0732">Signal</keyword>
<comment type="caution">
    <text evidence="2">The sequence shown here is derived from an EMBL/GenBank/DDBJ whole genome shotgun (WGS) entry which is preliminary data.</text>
</comment>
<organism evidence="2 3">
    <name type="scientific">Aureibacter tunicatorum</name>
    <dbReference type="NCBI Taxonomy" id="866807"/>
    <lineage>
        <taxon>Bacteria</taxon>
        <taxon>Pseudomonadati</taxon>
        <taxon>Bacteroidota</taxon>
        <taxon>Cytophagia</taxon>
        <taxon>Cytophagales</taxon>
        <taxon>Persicobacteraceae</taxon>
        <taxon>Aureibacter</taxon>
    </lineage>
</organism>
<dbReference type="EMBL" id="JAVDQD010000001">
    <property type="protein sequence ID" value="MDR6237128.1"/>
    <property type="molecule type" value="Genomic_DNA"/>
</dbReference>
<feature type="chain" id="PRO_5042147290" description="Outer membrane protein transport protein (OMPP1/FadL/TodX)" evidence="1">
    <location>
        <begin position="25"/>
        <end position="531"/>
    </location>
</feature>
<keyword evidence="3" id="KW-1185">Reference proteome</keyword>
<dbReference type="Proteomes" id="UP001185092">
    <property type="component" value="Unassembled WGS sequence"/>
</dbReference>
<feature type="signal peptide" evidence="1">
    <location>
        <begin position="1"/>
        <end position="24"/>
    </location>
</feature>
<gene>
    <name evidence="2" type="ORF">HNQ88_000104</name>
</gene>
<dbReference type="RefSeq" id="WP_309936568.1">
    <property type="nucleotide sequence ID" value="NZ_AP025305.1"/>
</dbReference>
<dbReference type="Gene3D" id="2.40.160.60">
    <property type="entry name" value="Outer membrane protein transport protein (OMPP1/FadL/TodX)"/>
    <property type="match status" value="1"/>
</dbReference>
<protein>
    <recommendedName>
        <fullName evidence="4">Outer membrane protein transport protein (OMPP1/FadL/TodX)</fullName>
    </recommendedName>
</protein>
<dbReference type="SUPFAM" id="SSF56935">
    <property type="entry name" value="Porins"/>
    <property type="match status" value="1"/>
</dbReference>
<sequence>MKGKIFFFSLIAGASLLISNAASAQVDYIGLSRNDYRGTARMQGLGGSYTSLGGDATSIVSNPAGLGFYRRSDFNASIGLNFNNAQGQYYGQSTDANQTNMTLSNISYVHNATKKDFLPGDWRGGNWGFSLNRVKDFNSRYAYKGYNSDNDINDFYVHEANRGGGTYSDMAYDAYLIDHYSSSNGTSRYDRYIPGDVPDEEYSTYQENNVRTYGNEYQWTAGYGGNYKNKLFLGASISLHTMYFRKETEYVEEYIETPLIAQELFENYRLNGTGVSGTFGAIYKPTPALNIGVNVKTPTHYWMREEQDMALSSYFDAWQYEVGEKNVYSHTQGETLTRSVPNGAKEGDILEVNGSDQYSPIYKSDWTLSTPWEVSVGASYFIGKHGFITADVEWVDYSAMTVKSNDFDPSFENDYIGSIYQSVFNVKLGGEARLGMFRLRAGYAHYGDPIKDNSGNGAINEYSFGGGIKKRDWYLDFAVTNTRREFTDSPYSLPNMAVDGPSGPNSRMLYTPVADISTNNWLTQVTLGFTF</sequence>